<evidence type="ECO:0000256" key="5">
    <source>
        <dbReference type="ARBA" id="ARBA00023002"/>
    </source>
</evidence>
<protein>
    <submittedName>
        <fullName evidence="12">Mycothione reductase</fullName>
        <ecNumber evidence="12">1.8.1.15</ecNumber>
    </submittedName>
</protein>
<evidence type="ECO:0000256" key="1">
    <source>
        <dbReference type="ARBA" id="ARBA00001974"/>
    </source>
</evidence>
<dbReference type="InterPro" id="IPR012999">
    <property type="entry name" value="Pyr_OxRdtase_I_AS"/>
</dbReference>
<gene>
    <name evidence="12" type="ORF">SK854_24835</name>
</gene>
<organism evidence="12 13">
    <name type="scientific">Lentzea sokolovensis</name>
    <dbReference type="NCBI Taxonomy" id="3095429"/>
    <lineage>
        <taxon>Bacteria</taxon>
        <taxon>Bacillati</taxon>
        <taxon>Actinomycetota</taxon>
        <taxon>Actinomycetes</taxon>
        <taxon>Pseudonocardiales</taxon>
        <taxon>Pseudonocardiaceae</taxon>
        <taxon>Lentzea</taxon>
    </lineage>
</organism>
<keyword evidence="13" id="KW-1185">Reference proteome</keyword>
<dbReference type="NCBIfam" id="NF005884">
    <property type="entry name" value="PRK07846.1"/>
    <property type="match status" value="1"/>
</dbReference>
<dbReference type="PRINTS" id="PR00368">
    <property type="entry name" value="FADPNR"/>
</dbReference>
<accession>A0ABU4V0Y6</accession>
<keyword evidence="5 9" id="KW-0560">Oxidoreductase</keyword>
<evidence type="ECO:0000313" key="12">
    <source>
        <dbReference type="EMBL" id="MDX8145359.1"/>
    </source>
</evidence>
<dbReference type="Proteomes" id="UP001285352">
    <property type="component" value="Unassembled WGS sequence"/>
</dbReference>
<dbReference type="GO" id="GO:0050627">
    <property type="term" value="F:mycothione reductase [NAD(P)H] activity"/>
    <property type="evidence" value="ECO:0007669"/>
    <property type="project" value="UniProtKB-EC"/>
</dbReference>
<dbReference type="PROSITE" id="PS00076">
    <property type="entry name" value="PYRIDINE_REDOX_1"/>
    <property type="match status" value="1"/>
</dbReference>
<dbReference type="EMBL" id="JAXAVU010000010">
    <property type="protein sequence ID" value="MDX8145359.1"/>
    <property type="molecule type" value="Genomic_DNA"/>
</dbReference>
<evidence type="ECO:0000256" key="9">
    <source>
        <dbReference type="RuleBase" id="RU003691"/>
    </source>
</evidence>
<dbReference type="Pfam" id="PF02852">
    <property type="entry name" value="Pyr_redox_dim"/>
    <property type="match status" value="1"/>
</dbReference>
<comment type="caution">
    <text evidence="12">The sequence shown here is derived from an EMBL/GenBank/DDBJ whole genome shotgun (WGS) entry which is preliminary data.</text>
</comment>
<dbReference type="EC" id="1.8.1.15" evidence="12"/>
<dbReference type="InterPro" id="IPR004099">
    <property type="entry name" value="Pyr_nucl-diS_OxRdtase_dimer"/>
</dbReference>
<comment type="cofactor">
    <cofactor evidence="1">
        <name>FAD</name>
        <dbReference type="ChEBI" id="CHEBI:57692"/>
    </cofactor>
</comment>
<keyword evidence="8 9" id="KW-0676">Redox-active center</keyword>
<dbReference type="InterPro" id="IPR017817">
    <property type="entry name" value="Mycothione_reductase"/>
</dbReference>
<dbReference type="InterPro" id="IPR001100">
    <property type="entry name" value="Pyr_nuc-diS_OxRdtase"/>
</dbReference>
<reference evidence="12 13" key="2">
    <citation type="submission" date="2023-11" db="EMBL/GenBank/DDBJ databases">
        <authorList>
            <person name="Lara A.C."/>
            <person name="Chronakova A."/>
        </authorList>
    </citation>
    <scope>NUCLEOTIDE SEQUENCE [LARGE SCALE GENOMIC DNA]</scope>
    <source>
        <strain evidence="12 13">BCCO 10_0061</strain>
    </source>
</reference>
<keyword evidence="4 9" id="KW-0274">FAD</keyword>
<evidence type="ECO:0000259" key="10">
    <source>
        <dbReference type="Pfam" id="PF02852"/>
    </source>
</evidence>
<dbReference type="Gene3D" id="3.50.50.60">
    <property type="entry name" value="FAD/NAD(P)-binding domain"/>
    <property type="match status" value="2"/>
</dbReference>
<dbReference type="Pfam" id="PF07992">
    <property type="entry name" value="Pyr_redox_2"/>
    <property type="match status" value="1"/>
</dbReference>
<dbReference type="PIRSF" id="PIRSF000350">
    <property type="entry name" value="Mercury_reductase_MerA"/>
    <property type="match status" value="1"/>
</dbReference>
<comment type="similarity">
    <text evidence="2 9">Belongs to the class-I pyridine nucleotide-disulfide oxidoreductase family.</text>
</comment>
<keyword evidence="6" id="KW-0520">NAD</keyword>
<keyword evidence="3 9" id="KW-0285">Flavoprotein</keyword>
<evidence type="ECO:0000256" key="2">
    <source>
        <dbReference type="ARBA" id="ARBA00007532"/>
    </source>
</evidence>
<dbReference type="SUPFAM" id="SSF55424">
    <property type="entry name" value="FAD/NAD-linked reductases, dimerisation (C-terminal) domain"/>
    <property type="match status" value="1"/>
</dbReference>
<proteinExistence type="inferred from homology"/>
<dbReference type="Gene3D" id="3.30.390.30">
    <property type="match status" value="1"/>
</dbReference>
<evidence type="ECO:0000256" key="6">
    <source>
        <dbReference type="ARBA" id="ARBA00023027"/>
    </source>
</evidence>
<dbReference type="InterPro" id="IPR016156">
    <property type="entry name" value="FAD/NAD-linked_Rdtase_dimer_sf"/>
</dbReference>
<evidence type="ECO:0000313" key="13">
    <source>
        <dbReference type="Proteomes" id="UP001285352"/>
    </source>
</evidence>
<dbReference type="RefSeq" id="WP_319977507.1">
    <property type="nucleotide sequence ID" value="NZ_JAXAVU010000010.1"/>
</dbReference>
<keyword evidence="7" id="KW-1015">Disulfide bond</keyword>
<dbReference type="PANTHER" id="PTHR22912:SF217">
    <property type="entry name" value="DIHYDROLIPOYL DEHYDROGENASE"/>
    <property type="match status" value="1"/>
</dbReference>
<name>A0ABU4V0Y6_9PSEU</name>
<dbReference type="InterPro" id="IPR050151">
    <property type="entry name" value="Class-I_Pyr_Nuc-Dis_Oxidored"/>
</dbReference>
<dbReference type="InterPro" id="IPR036188">
    <property type="entry name" value="FAD/NAD-bd_sf"/>
</dbReference>
<sequence length="457" mass="49656">MRHFDLVIIGTGSGNSIPTDAMAGWQIAILEKGTFGGTCLNVGCIPTKMFVHTADQAAAPQNAKKLGVDATLDAVHWPEIRDRIFNRIDPIAEGGRNWRANENANVTVYEGTAHFIDAHTIDTGTGETITADRIVVAAGSRPSIPDIADLDTTGFHTSDTIMRLDELPESLVIVGSGFIASEFAHVFSSFGVEVTLIARSNLLLRHEDLEVATRFTDIAKQKWNVLLNRKTTRAEKTPTGVKLHLEGPNGEETVEAQQLLIATGRQPNSDLLQVQNAGLDTHADGRVKVDEYQKTTQPHIYALGDISSDYQLKHVANHEAKVVRHNLEHPDEQIKSDHRFVPAAVFSSPQIASVGLTEEQAKEKGIRYVTASQAYASIAYGWAMEDTTGFAKLIADPATGQLLGAHIIGPQASTVIQPLIQAMSFGLDAKSMAQGQYWIHPAMPELVENALLNLPLD</sequence>
<evidence type="ECO:0000256" key="3">
    <source>
        <dbReference type="ARBA" id="ARBA00022630"/>
    </source>
</evidence>
<feature type="domain" description="Pyridine nucleotide-disulphide oxidoreductase dimerisation" evidence="10">
    <location>
        <begin position="341"/>
        <end position="450"/>
    </location>
</feature>
<feature type="domain" description="FAD/NAD(P)-binding" evidence="11">
    <location>
        <begin position="4"/>
        <end position="320"/>
    </location>
</feature>
<dbReference type="PRINTS" id="PR00411">
    <property type="entry name" value="PNDRDTASEI"/>
</dbReference>
<evidence type="ECO:0000256" key="8">
    <source>
        <dbReference type="ARBA" id="ARBA00023284"/>
    </source>
</evidence>
<dbReference type="SUPFAM" id="SSF51905">
    <property type="entry name" value="FAD/NAD(P)-binding domain"/>
    <property type="match status" value="1"/>
</dbReference>
<dbReference type="PANTHER" id="PTHR22912">
    <property type="entry name" value="DISULFIDE OXIDOREDUCTASE"/>
    <property type="match status" value="1"/>
</dbReference>
<evidence type="ECO:0000259" key="11">
    <source>
        <dbReference type="Pfam" id="PF07992"/>
    </source>
</evidence>
<reference evidence="12 13" key="1">
    <citation type="submission" date="2023-11" db="EMBL/GenBank/DDBJ databases">
        <title>Lentzea sokolovensis, sp. nov., Lentzea kristufkii, sp. nov., and Lentzea miocenensis, sp. nov., rare actinobacteria from Sokolov Coal Basin, Miocene lacustrine sediment, Czech Republic.</title>
        <authorList>
            <person name="Lara A."/>
            <person name="Kotroba L."/>
            <person name="Nouioui I."/>
            <person name="Neumann-Schaal M."/>
            <person name="Mast Y."/>
            <person name="Chronakova A."/>
        </authorList>
    </citation>
    <scope>NUCLEOTIDE SEQUENCE [LARGE SCALE GENOMIC DNA]</scope>
    <source>
        <strain evidence="12 13">BCCO 10_0061</strain>
    </source>
</reference>
<evidence type="ECO:0000256" key="4">
    <source>
        <dbReference type="ARBA" id="ARBA00022827"/>
    </source>
</evidence>
<dbReference type="InterPro" id="IPR023753">
    <property type="entry name" value="FAD/NAD-binding_dom"/>
</dbReference>
<dbReference type="NCBIfam" id="TIGR03452">
    <property type="entry name" value="mycothione_red"/>
    <property type="match status" value="1"/>
</dbReference>
<evidence type="ECO:0000256" key="7">
    <source>
        <dbReference type="ARBA" id="ARBA00023157"/>
    </source>
</evidence>